<feature type="domain" description="Protein kinase" evidence="6">
    <location>
        <begin position="3"/>
        <end position="263"/>
    </location>
</feature>
<name>A0AAN9N714_PHACN</name>
<dbReference type="GO" id="GO:0005524">
    <property type="term" value="F:ATP binding"/>
    <property type="evidence" value="ECO:0007669"/>
    <property type="project" value="UniProtKB-UniRule"/>
</dbReference>
<dbReference type="InterPro" id="IPR052751">
    <property type="entry name" value="Plant_MAPKKK"/>
</dbReference>
<keyword evidence="4 5" id="KW-0067">ATP-binding</keyword>
<dbReference type="Proteomes" id="UP001374584">
    <property type="component" value="Unassembled WGS sequence"/>
</dbReference>
<keyword evidence="3" id="KW-0418">Kinase</keyword>
<evidence type="ECO:0000256" key="4">
    <source>
        <dbReference type="ARBA" id="ARBA00022840"/>
    </source>
</evidence>
<dbReference type="GO" id="GO:0004523">
    <property type="term" value="F:RNA-DNA hybrid ribonuclease activity"/>
    <property type="evidence" value="ECO:0007669"/>
    <property type="project" value="InterPro"/>
</dbReference>
<dbReference type="EMBL" id="JAYMYR010000004">
    <property type="protein sequence ID" value="KAK7367546.1"/>
    <property type="molecule type" value="Genomic_DNA"/>
</dbReference>
<proteinExistence type="predicted"/>
<dbReference type="SUPFAM" id="SSF56112">
    <property type="entry name" value="Protein kinase-like (PK-like)"/>
    <property type="match status" value="1"/>
</dbReference>
<evidence type="ECO:0000256" key="2">
    <source>
        <dbReference type="ARBA" id="ARBA00022741"/>
    </source>
</evidence>
<dbReference type="Gene3D" id="3.30.420.10">
    <property type="entry name" value="Ribonuclease H-like superfamily/Ribonuclease H"/>
    <property type="match status" value="1"/>
</dbReference>
<dbReference type="InterPro" id="IPR012337">
    <property type="entry name" value="RNaseH-like_sf"/>
</dbReference>
<feature type="binding site" evidence="5">
    <location>
        <position position="36"/>
    </location>
    <ligand>
        <name>ATP</name>
        <dbReference type="ChEBI" id="CHEBI:30616"/>
    </ligand>
</feature>
<dbReference type="FunFam" id="1.10.510.10:FF:000882">
    <property type="entry name" value="Mitogen-activated protein kinase kinase kinase 17"/>
    <property type="match status" value="1"/>
</dbReference>
<dbReference type="GO" id="GO:0004672">
    <property type="term" value="F:protein kinase activity"/>
    <property type="evidence" value="ECO:0007669"/>
    <property type="project" value="InterPro"/>
</dbReference>
<dbReference type="PANTHER" id="PTHR48011:SF18">
    <property type="entry name" value="MITOGEN-ACTIVATED PROTEIN KINASE KINASE KINASE 19-RELATED"/>
    <property type="match status" value="1"/>
</dbReference>
<comment type="caution">
    <text evidence="7">The sequence shown here is derived from an EMBL/GenBank/DDBJ whole genome shotgun (WGS) entry which is preliminary data.</text>
</comment>
<dbReference type="AlphaFoldDB" id="A0AAN9N714"/>
<sequence>MNWVRGDSLGRGTFATVNIVVPANGSTFFPSPAAVKSSVSDNAGLLKNEMEILSRVGSSPHIINCFGHDHTVENGEEFYNVFLELAAGGSLADQVKKHGGSLPEPFVRRCTRSIVEGLRHIHDHGFVHCDVKLQNVLVFDNGEVKIADFGLAKEKGEKQGKYECRGTPLFISPESVNDNEYEPPADIWALGCAVVEMVTGKPAWDIRDGSSIWSLLIRIGVGEELPKIPEDLSEEGKDFLGKCFVKDPTKRWSAEMLLKHPFIKVDSISFDKVNEPLSPPSPSTHFDFPHWASTVTASLPSSPYSDEWSGWSCSPESRLRRLVTDKRPENWSELDGWMSVSALELFLIKRKIKGPSVVVAARNLKTTINEKQNIMRLYQHPMSVIDTPMMASEWRRPARLTHFTAVCQQGVLMTELEAIKIGIEIAISRGYKNSMVESDSKVAIDIITSLVGQPNNDDRSQSQHVIPSIIEITKMVNKIHWNQVFREVNSAADGLTKHELSLCPI</sequence>
<dbReference type="Pfam" id="PF13456">
    <property type="entry name" value="RVT_3"/>
    <property type="match status" value="1"/>
</dbReference>
<protein>
    <recommendedName>
        <fullName evidence="6">Protein kinase domain-containing protein</fullName>
    </recommendedName>
</protein>
<dbReference type="InterPro" id="IPR017441">
    <property type="entry name" value="Protein_kinase_ATP_BS"/>
</dbReference>
<dbReference type="Gene3D" id="1.10.510.10">
    <property type="entry name" value="Transferase(Phosphotransferase) domain 1"/>
    <property type="match status" value="1"/>
</dbReference>
<dbReference type="InterPro" id="IPR036397">
    <property type="entry name" value="RNaseH_sf"/>
</dbReference>
<dbReference type="InterPro" id="IPR002156">
    <property type="entry name" value="RNaseH_domain"/>
</dbReference>
<accession>A0AAN9N714</accession>
<dbReference type="InterPro" id="IPR044730">
    <property type="entry name" value="RNase_H-like_dom_plant"/>
</dbReference>
<evidence type="ECO:0000256" key="1">
    <source>
        <dbReference type="ARBA" id="ARBA00022679"/>
    </source>
</evidence>
<dbReference type="Gene3D" id="3.30.200.20">
    <property type="entry name" value="Phosphorylase Kinase, domain 1"/>
    <property type="match status" value="1"/>
</dbReference>
<keyword evidence="8" id="KW-1185">Reference proteome</keyword>
<evidence type="ECO:0000259" key="6">
    <source>
        <dbReference type="PROSITE" id="PS50011"/>
    </source>
</evidence>
<evidence type="ECO:0000313" key="7">
    <source>
        <dbReference type="EMBL" id="KAK7367546.1"/>
    </source>
</evidence>
<dbReference type="PANTHER" id="PTHR48011">
    <property type="entry name" value="CCR4-NOT TRANSCRIPTIONAL COMPLEX SUBUNIT CAF120-RELATED"/>
    <property type="match status" value="1"/>
</dbReference>
<reference evidence="7 8" key="1">
    <citation type="submission" date="2024-01" db="EMBL/GenBank/DDBJ databases">
        <title>The genomes of 5 underutilized Papilionoideae crops provide insights into root nodulation and disease resistanc.</title>
        <authorList>
            <person name="Jiang F."/>
        </authorList>
    </citation>
    <scope>NUCLEOTIDE SEQUENCE [LARGE SCALE GENOMIC DNA]</scope>
    <source>
        <strain evidence="7">JINMINGXINNONG_FW02</strain>
        <tissue evidence="7">Leaves</tissue>
    </source>
</reference>
<keyword evidence="2 5" id="KW-0547">Nucleotide-binding</keyword>
<dbReference type="PROSITE" id="PS50011">
    <property type="entry name" value="PROTEIN_KINASE_DOM"/>
    <property type="match status" value="1"/>
</dbReference>
<dbReference type="PROSITE" id="PS00107">
    <property type="entry name" value="PROTEIN_KINASE_ATP"/>
    <property type="match status" value="1"/>
</dbReference>
<keyword evidence="1" id="KW-0808">Transferase</keyword>
<organism evidence="7 8">
    <name type="scientific">Phaseolus coccineus</name>
    <name type="common">Scarlet runner bean</name>
    <name type="synonym">Phaseolus multiflorus</name>
    <dbReference type="NCBI Taxonomy" id="3886"/>
    <lineage>
        <taxon>Eukaryota</taxon>
        <taxon>Viridiplantae</taxon>
        <taxon>Streptophyta</taxon>
        <taxon>Embryophyta</taxon>
        <taxon>Tracheophyta</taxon>
        <taxon>Spermatophyta</taxon>
        <taxon>Magnoliopsida</taxon>
        <taxon>eudicotyledons</taxon>
        <taxon>Gunneridae</taxon>
        <taxon>Pentapetalae</taxon>
        <taxon>rosids</taxon>
        <taxon>fabids</taxon>
        <taxon>Fabales</taxon>
        <taxon>Fabaceae</taxon>
        <taxon>Papilionoideae</taxon>
        <taxon>50 kb inversion clade</taxon>
        <taxon>NPAAA clade</taxon>
        <taxon>indigoferoid/millettioid clade</taxon>
        <taxon>Phaseoleae</taxon>
        <taxon>Phaseolus</taxon>
    </lineage>
</organism>
<dbReference type="InterPro" id="IPR000719">
    <property type="entry name" value="Prot_kinase_dom"/>
</dbReference>
<dbReference type="CDD" id="cd06222">
    <property type="entry name" value="RNase_H_like"/>
    <property type="match status" value="1"/>
</dbReference>
<dbReference type="InterPro" id="IPR008271">
    <property type="entry name" value="Ser/Thr_kinase_AS"/>
</dbReference>
<dbReference type="GO" id="GO:0007165">
    <property type="term" value="P:signal transduction"/>
    <property type="evidence" value="ECO:0007669"/>
    <property type="project" value="TreeGrafter"/>
</dbReference>
<dbReference type="InterPro" id="IPR011009">
    <property type="entry name" value="Kinase-like_dom_sf"/>
</dbReference>
<dbReference type="SUPFAM" id="SSF53098">
    <property type="entry name" value="Ribonuclease H-like"/>
    <property type="match status" value="1"/>
</dbReference>
<evidence type="ECO:0000256" key="5">
    <source>
        <dbReference type="PROSITE-ProRule" id="PRU10141"/>
    </source>
</evidence>
<evidence type="ECO:0000256" key="3">
    <source>
        <dbReference type="ARBA" id="ARBA00022777"/>
    </source>
</evidence>
<dbReference type="CDD" id="cd06606">
    <property type="entry name" value="STKc_MAPKKK"/>
    <property type="match status" value="1"/>
</dbReference>
<dbReference type="Pfam" id="PF00069">
    <property type="entry name" value="Pkinase"/>
    <property type="match status" value="1"/>
</dbReference>
<dbReference type="GO" id="GO:0003676">
    <property type="term" value="F:nucleic acid binding"/>
    <property type="evidence" value="ECO:0007669"/>
    <property type="project" value="InterPro"/>
</dbReference>
<dbReference type="PROSITE" id="PS00108">
    <property type="entry name" value="PROTEIN_KINASE_ST"/>
    <property type="match status" value="1"/>
</dbReference>
<gene>
    <name evidence="7" type="ORF">VNO80_09559</name>
</gene>
<evidence type="ECO:0000313" key="8">
    <source>
        <dbReference type="Proteomes" id="UP001374584"/>
    </source>
</evidence>
<dbReference type="SMART" id="SM00220">
    <property type="entry name" value="S_TKc"/>
    <property type="match status" value="1"/>
</dbReference>